<dbReference type="AlphaFoldDB" id="A0A448XJP8"/>
<dbReference type="EMBL" id="CAAALY010257362">
    <property type="protein sequence ID" value="VEL38253.1"/>
    <property type="molecule type" value="Genomic_DNA"/>
</dbReference>
<feature type="compositionally biased region" description="Basic and acidic residues" evidence="1">
    <location>
        <begin position="273"/>
        <end position="285"/>
    </location>
</feature>
<keyword evidence="3" id="KW-1185">Reference proteome</keyword>
<sequence>MRKKALLLSSRLEREEQLAASLHRTFAPGPVFSGISDSTGSPQTKPASIPEHQLTLSSTQETTKILQNLGATNTSRANNVNPDLGVDLALEESHSQELLVKSESFANSSSASVVEEIGQEVDAASGILLKSIGSVQGSYSRSDPPAQDILLPMDSQLSSTGSGLTTEHLYEQYASAVDMFPQVLNVDDGEELKESSHNALDNLTQLACQARCSASSLDSPFAVTAAASNPTNQQHMMQSQQYRRSAKQQQRQQVRVAGQRFRVKQRVTMPADHTSDMAHRVDKASDSSVTGQT</sequence>
<evidence type="ECO:0000313" key="3">
    <source>
        <dbReference type="Proteomes" id="UP000784294"/>
    </source>
</evidence>
<dbReference type="Proteomes" id="UP000784294">
    <property type="component" value="Unassembled WGS sequence"/>
</dbReference>
<comment type="caution">
    <text evidence="2">The sequence shown here is derived from an EMBL/GenBank/DDBJ whole genome shotgun (WGS) entry which is preliminary data.</text>
</comment>
<proteinExistence type="predicted"/>
<reference evidence="2" key="1">
    <citation type="submission" date="2018-11" db="EMBL/GenBank/DDBJ databases">
        <authorList>
            <consortium name="Pathogen Informatics"/>
        </authorList>
    </citation>
    <scope>NUCLEOTIDE SEQUENCE</scope>
</reference>
<feature type="region of interest" description="Disordered" evidence="1">
    <location>
        <begin position="269"/>
        <end position="293"/>
    </location>
</feature>
<protein>
    <submittedName>
        <fullName evidence="2">Uncharacterized protein</fullName>
    </submittedName>
</protein>
<evidence type="ECO:0000256" key="1">
    <source>
        <dbReference type="SAM" id="MobiDB-lite"/>
    </source>
</evidence>
<evidence type="ECO:0000313" key="2">
    <source>
        <dbReference type="EMBL" id="VEL38253.1"/>
    </source>
</evidence>
<name>A0A448XJP8_9PLAT</name>
<accession>A0A448XJP8</accession>
<organism evidence="2 3">
    <name type="scientific">Protopolystoma xenopodis</name>
    <dbReference type="NCBI Taxonomy" id="117903"/>
    <lineage>
        <taxon>Eukaryota</taxon>
        <taxon>Metazoa</taxon>
        <taxon>Spiralia</taxon>
        <taxon>Lophotrochozoa</taxon>
        <taxon>Platyhelminthes</taxon>
        <taxon>Monogenea</taxon>
        <taxon>Polyopisthocotylea</taxon>
        <taxon>Polystomatidea</taxon>
        <taxon>Polystomatidae</taxon>
        <taxon>Protopolystoma</taxon>
    </lineage>
</organism>
<gene>
    <name evidence="2" type="ORF">PXEA_LOCUS31693</name>
</gene>